<dbReference type="InterPro" id="IPR036910">
    <property type="entry name" value="HMG_box_dom_sf"/>
</dbReference>
<keyword evidence="1 2" id="KW-0238">DNA-binding</keyword>
<proteinExistence type="predicted"/>
<protein>
    <recommendedName>
        <fullName evidence="4">HMG box domain-containing protein</fullName>
    </recommendedName>
</protein>
<accession>A0A1E3JYZ0</accession>
<evidence type="ECO:0000256" key="3">
    <source>
        <dbReference type="SAM" id="MobiDB-lite"/>
    </source>
</evidence>
<dbReference type="Proteomes" id="UP000095149">
    <property type="component" value="Unassembled WGS sequence"/>
</dbReference>
<reference evidence="5 6" key="1">
    <citation type="submission" date="2016-06" db="EMBL/GenBank/DDBJ databases">
        <title>Evolution of pathogenesis and genome organization in the Tremellales.</title>
        <authorList>
            <person name="Cuomo C."/>
            <person name="Litvintseva A."/>
            <person name="Heitman J."/>
            <person name="Chen Y."/>
            <person name="Sun S."/>
            <person name="Springer D."/>
            <person name="Dromer F."/>
            <person name="Young S."/>
            <person name="Zeng Q."/>
            <person name="Chapman S."/>
            <person name="Gujja S."/>
            <person name="Saif S."/>
            <person name="Birren B."/>
        </authorList>
    </citation>
    <scope>NUCLEOTIDE SEQUENCE [LARGE SCALE GENOMIC DNA]</scope>
    <source>
        <strain evidence="5 6">CBS 6273</strain>
    </source>
</reference>
<dbReference type="SUPFAM" id="SSF47095">
    <property type="entry name" value="HMG-box"/>
    <property type="match status" value="1"/>
</dbReference>
<dbReference type="AlphaFoldDB" id="A0A1E3JYZ0"/>
<dbReference type="InterPro" id="IPR009071">
    <property type="entry name" value="HMG_box_dom"/>
</dbReference>
<dbReference type="InterPro" id="IPR050342">
    <property type="entry name" value="HMGB"/>
</dbReference>
<keyword evidence="2" id="KW-0539">Nucleus</keyword>
<dbReference type="PANTHER" id="PTHR48112">
    <property type="entry name" value="HIGH MOBILITY GROUP PROTEIN DSP1"/>
    <property type="match status" value="1"/>
</dbReference>
<evidence type="ECO:0000313" key="6">
    <source>
        <dbReference type="Proteomes" id="UP000095149"/>
    </source>
</evidence>
<name>A0A1E3JYZ0_9TREE</name>
<evidence type="ECO:0000259" key="4">
    <source>
        <dbReference type="PROSITE" id="PS50118"/>
    </source>
</evidence>
<comment type="caution">
    <text evidence="5">The sequence shown here is derived from an EMBL/GenBank/DDBJ whole genome shotgun (WGS) entry which is preliminary data.</text>
</comment>
<dbReference type="GO" id="GO:0005634">
    <property type="term" value="C:nucleus"/>
    <property type="evidence" value="ECO:0007669"/>
    <property type="project" value="UniProtKB-UniRule"/>
</dbReference>
<sequence>MLTAAADKKEVKKAAPKQKREKMDPNKPKQSVSPPPIFPIPIPDPFPSLTHQLTSYTRALSAYMFFDQDNRERIMAEYPGATFDHVGKLLGLRWKEMSDSEKEPYYKKAAADITRAEKDSAAYKADSHP</sequence>
<feature type="domain" description="HMG box" evidence="4">
    <location>
        <begin position="56"/>
        <end position="124"/>
    </location>
</feature>
<dbReference type="GO" id="GO:0003677">
    <property type="term" value="F:DNA binding"/>
    <property type="evidence" value="ECO:0007669"/>
    <property type="project" value="UniProtKB-UniRule"/>
</dbReference>
<evidence type="ECO:0000256" key="2">
    <source>
        <dbReference type="PROSITE-ProRule" id="PRU00267"/>
    </source>
</evidence>
<dbReference type="EMBL" id="MEKH01000007">
    <property type="protein sequence ID" value="ODO06011.1"/>
    <property type="molecule type" value="Genomic_DNA"/>
</dbReference>
<evidence type="ECO:0000313" key="5">
    <source>
        <dbReference type="EMBL" id="ODO06011.1"/>
    </source>
</evidence>
<dbReference type="OrthoDB" id="1919336at2759"/>
<dbReference type="PRINTS" id="PR00886">
    <property type="entry name" value="HIGHMOBLTY12"/>
</dbReference>
<dbReference type="SMART" id="SM00398">
    <property type="entry name" value="HMG"/>
    <property type="match status" value="1"/>
</dbReference>
<dbReference type="Gene3D" id="1.10.30.10">
    <property type="entry name" value="High mobility group box domain"/>
    <property type="match status" value="1"/>
</dbReference>
<dbReference type="PANTHER" id="PTHR48112:SF22">
    <property type="entry name" value="MITOCHONDRIAL TRANSCRIPTION FACTOR A, ISOFORM B"/>
    <property type="match status" value="1"/>
</dbReference>
<feature type="region of interest" description="Disordered" evidence="3">
    <location>
        <begin position="1"/>
        <end position="44"/>
    </location>
</feature>
<dbReference type="Pfam" id="PF00505">
    <property type="entry name" value="HMG_box"/>
    <property type="match status" value="1"/>
</dbReference>
<feature type="compositionally biased region" description="Basic and acidic residues" evidence="3">
    <location>
        <begin position="1"/>
        <end position="13"/>
    </location>
</feature>
<feature type="DNA-binding region" description="HMG box" evidence="2">
    <location>
        <begin position="56"/>
        <end position="124"/>
    </location>
</feature>
<feature type="compositionally biased region" description="Pro residues" evidence="3">
    <location>
        <begin position="33"/>
        <end position="44"/>
    </location>
</feature>
<evidence type="ECO:0000256" key="1">
    <source>
        <dbReference type="ARBA" id="ARBA00023125"/>
    </source>
</evidence>
<dbReference type="PROSITE" id="PS50118">
    <property type="entry name" value="HMG_BOX_2"/>
    <property type="match status" value="1"/>
</dbReference>
<organism evidence="5 6">
    <name type="scientific">Cryptococcus amylolentus CBS 6273</name>
    <dbReference type="NCBI Taxonomy" id="1296118"/>
    <lineage>
        <taxon>Eukaryota</taxon>
        <taxon>Fungi</taxon>
        <taxon>Dikarya</taxon>
        <taxon>Basidiomycota</taxon>
        <taxon>Agaricomycotina</taxon>
        <taxon>Tremellomycetes</taxon>
        <taxon>Tremellales</taxon>
        <taxon>Cryptococcaceae</taxon>
        <taxon>Cryptococcus</taxon>
    </lineage>
</organism>
<gene>
    <name evidence="5" type="ORF">I350_05072</name>
</gene>